<dbReference type="OrthoDB" id="1121797at2"/>
<proteinExistence type="predicted"/>
<keyword evidence="1" id="KW-1133">Transmembrane helix</keyword>
<evidence type="ECO:0000313" key="2">
    <source>
        <dbReference type="EMBL" id="RFM28962.1"/>
    </source>
</evidence>
<dbReference type="EMBL" id="QTJU01000002">
    <property type="protein sequence ID" value="RFM28962.1"/>
    <property type="molecule type" value="Genomic_DNA"/>
</dbReference>
<sequence length="130" mass="14338">MENKLTELYGLQVTARLRFLLADAAKWGQIAAFVGLISSAVSMLTGFTRGNVIGVLVTVALNVLLYIYLLQFSKKMKIALQNNDQGEFVESLRSLQTYFKIMGILLIVVMVIAVLVIAFVSVIGVNALRR</sequence>
<keyword evidence="1" id="KW-0812">Transmembrane</keyword>
<protein>
    <submittedName>
        <fullName evidence="2">Uncharacterized protein</fullName>
    </submittedName>
</protein>
<dbReference type="RefSeq" id="WP_116846948.1">
    <property type="nucleotide sequence ID" value="NZ_QTJU01000002.1"/>
</dbReference>
<accession>A0A3E1NM14</accession>
<dbReference type="InterPro" id="IPR035287">
    <property type="entry name" value="DUF5362"/>
</dbReference>
<reference evidence="2 3" key="1">
    <citation type="submission" date="2018-08" db="EMBL/GenBank/DDBJ databases">
        <title>Chitinophagaceae sp. K23C18032701, a novel bacterium isolated from forest soil.</title>
        <authorList>
            <person name="Wang C."/>
        </authorList>
    </citation>
    <scope>NUCLEOTIDE SEQUENCE [LARGE SCALE GENOMIC DNA]</scope>
    <source>
        <strain evidence="2 3">K23C18032701</strain>
    </source>
</reference>
<comment type="caution">
    <text evidence="2">The sequence shown here is derived from an EMBL/GenBank/DDBJ whole genome shotgun (WGS) entry which is preliminary data.</text>
</comment>
<dbReference type="AlphaFoldDB" id="A0A3E1NM14"/>
<gene>
    <name evidence="2" type="ORF">DXN05_09365</name>
</gene>
<dbReference type="Proteomes" id="UP000261284">
    <property type="component" value="Unassembled WGS sequence"/>
</dbReference>
<evidence type="ECO:0000313" key="3">
    <source>
        <dbReference type="Proteomes" id="UP000261284"/>
    </source>
</evidence>
<keyword evidence="1" id="KW-0472">Membrane</keyword>
<evidence type="ECO:0000256" key="1">
    <source>
        <dbReference type="SAM" id="Phobius"/>
    </source>
</evidence>
<name>A0A3E1NM14_9BACT</name>
<feature type="transmembrane region" description="Helical" evidence="1">
    <location>
        <begin position="101"/>
        <end position="128"/>
    </location>
</feature>
<dbReference type="Pfam" id="PF17319">
    <property type="entry name" value="DUF5362"/>
    <property type="match status" value="1"/>
</dbReference>
<feature type="transmembrane region" description="Helical" evidence="1">
    <location>
        <begin position="27"/>
        <end position="45"/>
    </location>
</feature>
<organism evidence="2 3">
    <name type="scientific">Deminuibacter soli</name>
    <dbReference type="NCBI Taxonomy" id="2291815"/>
    <lineage>
        <taxon>Bacteria</taxon>
        <taxon>Pseudomonadati</taxon>
        <taxon>Bacteroidota</taxon>
        <taxon>Chitinophagia</taxon>
        <taxon>Chitinophagales</taxon>
        <taxon>Chitinophagaceae</taxon>
        <taxon>Deminuibacter</taxon>
    </lineage>
</organism>
<feature type="transmembrane region" description="Helical" evidence="1">
    <location>
        <begin position="52"/>
        <end position="70"/>
    </location>
</feature>
<keyword evidence="3" id="KW-1185">Reference proteome</keyword>